<reference evidence="1" key="2">
    <citation type="journal article" date="2015" name="Fish Shellfish Immunol.">
        <title>Early steps in the European eel (Anguilla anguilla)-Vibrio vulnificus interaction in the gills: Role of the RtxA13 toxin.</title>
        <authorList>
            <person name="Callol A."/>
            <person name="Pajuelo D."/>
            <person name="Ebbesson L."/>
            <person name="Teles M."/>
            <person name="MacKenzie S."/>
            <person name="Amaro C."/>
        </authorList>
    </citation>
    <scope>NUCLEOTIDE SEQUENCE</scope>
</reference>
<name>A0A0E9UNZ2_ANGAN</name>
<accession>A0A0E9UNZ2</accession>
<evidence type="ECO:0000313" key="1">
    <source>
        <dbReference type="EMBL" id="JAH67476.1"/>
    </source>
</evidence>
<organism evidence="1">
    <name type="scientific">Anguilla anguilla</name>
    <name type="common">European freshwater eel</name>
    <name type="synonym">Muraena anguilla</name>
    <dbReference type="NCBI Taxonomy" id="7936"/>
    <lineage>
        <taxon>Eukaryota</taxon>
        <taxon>Metazoa</taxon>
        <taxon>Chordata</taxon>
        <taxon>Craniata</taxon>
        <taxon>Vertebrata</taxon>
        <taxon>Euteleostomi</taxon>
        <taxon>Actinopterygii</taxon>
        <taxon>Neopterygii</taxon>
        <taxon>Teleostei</taxon>
        <taxon>Anguilliformes</taxon>
        <taxon>Anguillidae</taxon>
        <taxon>Anguilla</taxon>
    </lineage>
</organism>
<proteinExistence type="predicted"/>
<reference evidence="1" key="1">
    <citation type="submission" date="2014-11" db="EMBL/GenBank/DDBJ databases">
        <authorList>
            <person name="Amaro Gonzalez C."/>
        </authorList>
    </citation>
    <scope>NUCLEOTIDE SEQUENCE</scope>
</reference>
<sequence>MGNPTAAAMGV</sequence>
<dbReference type="EMBL" id="GBXM01041101">
    <property type="protein sequence ID" value="JAH67476.1"/>
    <property type="molecule type" value="Transcribed_RNA"/>
</dbReference>
<protein>
    <submittedName>
        <fullName evidence="1">Uncharacterized protein</fullName>
    </submittedName>
</protein>